<accession>A0ABT0NI92</accession>
<organism evidence="1 2">
    <name type="scientific">Ruminococcus bromii</name>
    <dbReference type="NCBI Taxonomy" id="40518"/>
    <lineage>
        <taxon>Bacteria</taxon>
        <taxon>Bacillati</taxon>
        <taxon>Bacillota</taxon>
        <taxon>Clostridia</taxon>
        <taxon>Eubacteriales</taxon>
        <taxon>Oscillospiraceae</taxon>
        <taxon>Ruminococcus</taxon>
    </lineage>
</organism>
<evidence type="ECO:0000313" key="1">
    <source>
        <dbReference type="EMBL" id="MCL3787299.1"/>
    </source>
</evidence>
<comment type="caution">
    <text evidence="1">The sequence shown here is derived from an EMBL/GenBank/DDBJ whole genome shotgun (WGS) entry which is preliminary data.</text>
</comment>
<evidence type="ECO:0000313" key="2">
    <source>
        <dbReference type="Proteomes" id="UP001056693"/>
    </source>
</evidence>
<gene>
    <name evidence="1" type="ORF">E2N93_04570</name>
</gene>
<protein>
    <submittedName>
        <fullName evidence="1">Uncharacterized protein</fullName>
    </submittedName>
</protein>
<sequence>MEYRAITKSEQKYTFKQSYQLSSQTGLIGYLRGDFGSIGKEFWTIWNDFRDDLKTGEFEDEFDNLINSLRDGDFLADRKAMSSYCYSNPDSSFDDDRIYYGIRLDTDKYSYLMRLNPNKGEYNLEYNLYCYCYKKDWLNSHLERAERGIRFIDSNYNEKFRIADGGKISITKSNGERTEKFCRYIDDCHLEVGTNLFHICKFAKLCEKNGVIVEPVL</sequence>
<name>A0ABT0NI92_9FIRM</name>
<keyword evidence="2" id="KW-1185">Reference proteome</keyword>
<reference evidence="1 2" key="1">
    <citation type="submission" date="2019-03" db="EMBL/GenBank/DDBJ databases">
        <authorList>
            <person name="Molinero N."/>
            <person name="Sanchez B."/>
            <person name="Walker A."/>
            <person name="Duncan S."/>
            <person name="Delgado S."/>
            <person name="Margolles A."/>
        </authorList>
    </citation>
    <scope>NUCLEOTIDE SEQUENCE [LARGE SCALE GENOMIC DNA]</scope>
    <source>
        <strain evidence="1 2">IPLA60002</strain>
    </source>
</reference>
<proteinExistence type="predicted"/>
<dbReference type="RefSeq" id="WP_177548033.1">
    <property type="nucleotide sequence ID" value="NZ_SNUZ01000007.1"/>
</dbReference>
<dbReference type="EMBL" id="SNUZ01000007">
    <property type="protein sequence ID" value="MCL3787299.1"/>
    <property type="molecule type" value="Genomic_DNA"/>
</dbReference>
<dbReference type="Proteomes" id="UP001056693">
    <property type="component" value="Unassembled WGS sequence"/>
</dbReference>